<comment type="caution">
    <text evidence="1">The sequence shown here is derived from an EMBL/GenBank/DDBJ whole genome shotgun (WGS) entry which is preliminary data.</text>
</comment>
<reference evidence="2" key="1">
    <citation type="journal article" date="2022" name="Mol. Ecol. Resour.">
        <title>The genomes of chicory, endive, great burdock and yacon provide insights into Asteraceae palaeo-polyploidization history and plant inulin production.</title>
        <authorList>
            <person name="Fan W."/>
            <person name="Wang S."/>
            <person name="Wang H."/>
            <person name="Wang A."/>
            <person name="Jiang F."/>
            <person name="Liu H."/>
            <person name="Zhao H."/>
            <person name="Xu D."/>
            <person name="Zhang Y."/>
        </authorList>
    </citation>
    <scope>NUCLEOTIDE SEQUENCE [LARGE SCALE GENOMIC DNA]</scope>
    <source>
        <strain evidence="2">cv. Yunnan</strain>
    </source>
</reference>
<organism evidence="1 2">
    <name type="scientific">Smallanthus sonchifolius</name>
    <dbReference type="NCBI Taxonomy" id="185202"/>
    <lineage>
        <taxon>Eukaryota</taxon>
        <taxon>Viridiplantae</taxon>
        <taxon>Streptophyta</taxon>
        <taxon>Embryophyta</taxon>
        <taxon>Tracheophyta</taxon>
        <taxon>Spermatophyta</taxon>
        <taxon>Magnoliopsida</taxon>
        <taxon>eudicotyledons</taxon>
        <taxon>Gunneridae</taxon>
        <taxon>Pentapetalae</taxon>
        <taxon>asterids</taxon>
        <taxon>campanulids</taxon>
        <taxon>Asterales</taxon>
        <taxon>Asteraceae</taxon>
        <taxon>Asteroideae</taxon>
        <taxon>Heliantheae alliance</taxon>
        <taxon>Millerieae</taxon>
        <taxon>Smallanthus</taxon>
    </lineage>
</organism>
<dbReference type="Proteomes" id="UP001056120">
    <property type="component" value="Linkage Group LG12"/>
</dbReference>
<protein>
    <submittedName>
        <fullName evidence="1">Uncharacterized protein</fullName>
    </submittedName>
</protein>
<dbReference type="EMBL" id="CM042029">
    <property type="protein sequence ID" value="KAI3794949.1"/>
    <property type="molecule type" value="Genomic_DNA"/>
</dbReference>
<proteinExistence type="predicted"/>
<gene>
    <name evidence="1" type="ORF">L1987_37590</name>
</gene>
<reference evidence="1 2" key="2">
    <citation type="journal article" date="2022" name="Mol. Ecol. Resour.">
        <title>The genomes of chicory, endive, great burdock and yacon provide insights into Asteraceae paleo-polyploidization history and plant inulin production.</title>
        <authorList>
            <person name="Fan W."/>
            <person name="Wang S."/>
            <person name="Wang H."/>
            <person name="Wang A."/>
            <person name="Jiang F."/>
            <person name="Liu H."/>
            <person name="Zhao H."/>
            <person name="Xu D."/>
            <person name="Zhang Y."/>
        </authorList>
    </citation>
    <scope>NUCLEOTIDE SEQUENCE [LARGE SCALE GENOMIC DNA]</scope>
    <source>
        <strain evidence="2">cv. Yunnan</strain>
        <tissue evidence="1">Leaves</tissue>
    </source>
</reference>
<keyword evidence="2" id="KW-1185">Reference proteome</keyword>
<sequence>MANRAIAVVSKIEGTFTSSNRFLVPSKKAFSSLHLGLGFGPPASNSCSLYDHPRSMFENVRNLNEALYLFDEMLQTRPLPSGFHFTRLLDFITKIKHFSCSIDCFKQMWSVGVPVNKRIACIVIKCYARLHQTRHGFTVLGCCFKHADTWTCNTLVKGFIVEDKTHEAERLFKNLIRNHLCEPDLVTYNTMITGLCKIGNNFAAAIGLVRLMDGRGCKPNVDTHNIIIDALCKDLMIDDAFKLFKRIIIHNVVTYNSLIDALCNIKEAEVVIDIMYESFDMHVDTVTVNSLINVQCLRGEMGKALVHFNELGYVGIDPNADTYNIMLDGFCRDLKMREPQSALGNTYTYQDALAFFRFMDANGSNLNSHIEVYNVLIDGAIKCGKFDTARRLFHDLSVKGLQPDVRTYTMMISSFCRRGLLKDAKNCFLKWKRLRIALSEDI</sequence>
<evidence type="ECO:0000313" key="1">
    <source>
        <dbReference type="EMBL" id="KAI3794949.1"/>
    </source>
</evidence>
<evidence type="ECO:0000313" key="2">
    <source>
        <dbReference type="Proteomes" id="UP001056120"/>
    </source>
</evidence>
<name>A0ACB9HGC6_9ASTR</name>
<accession>A0ACB9HGC6</accession>